<proteinExistence type="predicted"/>
<dbReference type="eggNOG" id="COG1611">
    <property type="taxonomic scope" value="Bacteria"/>
</dbReference>
<dbReference type="GO" id="GO:0005829">
    <property type="term" value="C:cytosol"/>
    <property type="evidence" value="ECO:0007669"/>
    <property type="project" value="TreeGrafter"/>
</dbReference>
<dbReference type="SUPFAM" id="SSF102405">
    <property type="entry name" value="MCP/YpsA-like"/>
    <property type="match status" value="1"/>
</dbReference>
<dbReference type="EMBL" id="JJMM01000002">
    <property type="protein sequence ID" value="KDR96716.1"/>
    <property type="molecule type" value="Genomic_DNA"/>
</dbReference>
<evidence type="ECO:0000313" key="1">
    <source>
        <dbReference type="EMBL" id="KDR96716.1"/>
    </source>
</evidence>
<protein>
    <recommendedName>
        <fullName evidence="3">TIGR00725 family protein</fullName>
    </recommendedName>
</protein>
<dbReference type="PANTHER" id="PTHR43393">
    <property type="entry name" value="CYTOKININ RIBOSIDE 5'-MONOPHOSPHATE PHOSPHORIBOHYDROLASE"/>
    <property type="match status" value="1"/>
</dbReference>
<keyword evidence="2" id="KW-1185">Reference proteome</keyword>
<evidence type="ECO:0008006" key="3">
    <source>
        <dbReference type="Google" id="ProtNLM"/>
    </source>
</evidence>
<dbReference type="AlphaFoldDB" id="A0A069RI92"/>
<dbReference type="RefSeq" id="WP_038261316.1">
    <property type="nucleotide sequence ID" value="NZ_FSRH01000001.1"/>
</dbReference>
<dbReference type="OrthoDB" id="9794907at2"/>
<dbReference type="STRING" id="1121324.CLIT_2c03220"/>
<reference evidence="1 2" key="1">
    <citation type="submission" date="2014-03" db="EMBL/GenBank/DDBJ databases">
        <title>Genome sequence of Clostridium litorale W6, DSM 5388.</title>
        <authorList>
            <person name="Poehlein A."/>
            <person name="Jagirdar A."/>
            <person name="Khonsari B."/>
            <person name="Chibani C.M."/>
            <person name="Gutierrez Gutierrez D.A."/>
            <person name="Davydova E."/>
            <person name="Alghaithi H.S."/>
            <person name="Nair K.P."/>
            <person name="Dhamotharan K."/>
            <person name="Chandran L."/>
            <person name="G W."/>
            <person name="Daniel R."/>
        </authorList>
    </citation>
    <scope>NUCLEOTIDE SEQUENCE [LARGE SCALE GENOMIC DNA]</scope>
    <source>
        <strain evidence="1 2">W6</strain>
    </source>
</reference>
<name>A0A069RI92_PEPLI</name>
<dbReference type="InterPro" id="IPR052341">
    <property type="entry name" value="LOG_family_nucleotidases"/>
</dbReference>
<organism evidence="1 2">
    <name type="scientific">Peptoclostridium litorale DSM 5388</name>
    <dbReference type="NCBI Taxonomy" id="1121324"/>
    <lineage>
        <taxon>Bacteria</taxon>
        <taxon>Bacillati</taxon>
        <taxon>Bacillota</taxon>
        <taxon>Clostridia</taxon>
        <taxon>Peptostreptococcales</taxon>
        <taxon>Peptoclostridiaceae</taxon>
        <taxon>Peptoclostridium</taxon>
    </lineage>
</organism>
<dbReference type="Pfam" id="PF18306">
    <property type="entry name" value="LDcluster4"/>
    <property type="match status" value="1"/>
</dbReference>
<comment type="caution">
    <text evidence="1">The sequence shown here is derived from an EMBL/GenBank/DDBJ whole genome shotgun (WGS) entry which is preliminary data.</text>
</comment>
<evidence type="ECO:0000313" key="2">
    <source>
        <dbReference type="Proteomes" id="UP000027946"/>
    </source>
</evidence>
<dbReference type="InterPro" id="IPR041164">
    <property type="entry name" value="LDcluster4"/>
</dbReference>
<dbReference type="Proteomes" id="UP000027946">
    <property type="component" value="Unassembled WGS sequence"/>
</dbReference>
<dbReference type="Gene3D" id="3.40.50.450">
    <property type="match status" value="1"/>
</dbReference>
<accession>A0A069RI92</accession>
<gene>
    <name evidence="1" type="ORF">CLIT_2c03220</name>
</gene>
<dbReference type="PANTHER" id="PTHR43393:SF3">
    <property type="entry name" value="LYSINE DECARBOXYLASE-LIKE PROTEIN"/>
    <property type="match status" value="1"/>
</dbReference>
<sequence>MKQFYKKQPIIGVIGSGLESAYENKAYKMGKFIAKSGCILLTGGGDGIMKAASKGAFEEGGLVIGILPSDGPDDLRYSKRYPNEYVHIPIYTGMSDARNSINIKSSSIIVAFPGGGTLSEIGLAVKNKKPIVVIGWESFGMDDYGRGSRVYHAEDVDVAKEIVERLLSELEG</sequence>